<reference evidence="10 11" key="1">
    <citation type="journal article" date="2020" name="Nat. Food">
        <title>A phased Vanilla planifolia genome enables genetic improvement of flavour and production.</title>
        <authorList>
            <person name="Hasing T."/>
            <person name="Tang H."/>
            <person name="Brym M."/>
            <person name="Khazi F."/>
            <person name="Huang T."/>
            <person name="Chambers A.H."/>
        </authorList>
    </citation>
    <scope>NUCLEOTIDE SEQUENCE [LARGE SCALE GENOMIC DNA]</scope>
    <source>
        <tissue evidence="8">Leaf</tissue>
    </source>
</reference>
<feature type="region of interest" description="Disordered" evidence="6">
    <location>
        <begin position="1"/>
        <end position="42"/>
    </location>
</feature>
<keyword evidence="3" id="KW-0238">DNA-binding</keyword>
<dbReference type="PANTHER" id="PTHR33729">
    <property type="entry name" value="METHYL-CPG BINDING DOMAIN CONTAINING PROTEIN, EXPRESSED"/>
    <property type="match status" value="1"/>
</dbReference>
<evidence type="ECO:0000313" key="9">
    <source>
        <dbReference type="EMBL" id="KAG0459746.1"/>
    </source>
</evidence>
<evidence type="ECO:0000256" key="1">
    <source>
        <dbReference type="ARBA" id="ARBA00004123"/>
    </source>
</evidence>
<evidence type="ECO:0000313" key="10">
    <source>
        <dbReference type="Proteomes" id="UP000636800"/>
    </source>
</evidence>
<dbReference type="InterPro" id="IPR001739">
    <property type="entry name" value="Methyl_CpG_DNA-bd"/>
</dbReference>
<dbReference type="Gene3D" id="3.30.890.10">
    <property type="entry name" value="Methyl-cpg-binding Protein 2, Chain A"/>
    <property type="match status" value="1"/>
</dbReference>
<protein>
    <recommendedName>
        <fullName evidence="7">MBD domain-containing protein</fullName>
    </recommendedName>
</protein>
<dbReference type="GO" id="GO:0005634">
    <property type="term" value="C:nucleus"/>
    <property type="evidence" value="ECO:0007669"/>
    <property type="project" value="UniProtKB-SubCell"/>
</dbReference>
<dbReference type="InterPro" id="IPR039622">
    <property type="entry name" value="MBD10/11"/>
</dbReference>
<dbReference type="PANTHER" id="PTHR33729:SF6">
    <property type="entry name" value="METHYL-CPG-BINDING DOMAIN-CONTAINING PROTEIN 11"/>
    <property type="match status" value="1"/>
</dbReference>
<feature type="region of interest" description="Disordered" evidence="6">
    <location>
        <begin position="67"/>
        <end position="201"/>
    </location>
</feature>
<feature type="compositionally biased region" description="Polar residues" evidence="6">
    <location>
        <begin position="157"/>
        <end position="167"/>
    </location>
</feature>
<keyword evidence="2" id="KW-0805">Transcription regulation</keyword>
<dbReference type="Pfam" id="PF01429">
    <property type="entry name" value="MBD"/>
    <property type="match status" value="1"/>
</dbReference>
<gene>
    <name evidence="9" type="ORF">HPP92_022874</name>
    <name evidence="8" type="ORF">HPP92_023159</name>
</gene>
<evidence type="ECO:0000256" key="3">
    <source>
        <dbReference type="ARBA" id="ARBA00023125"/>
    </source>
</evidence>
<dbReference type="PROSITE" id="PS50982">
    <property type="entry name" value="MBD"/>
    <property type="match status" value="1"/>
</dbReference>
<feature type="compositionally biased region" description="Basic and acidic residues" evidence="6">
    <location>
        <begin position="84"/>
        <end position="96"/>
    </location>
</feature>
<evidence type="ECO:0000256" key="5">
    <source>
        <dbReference type="ARBA" id="ARBA00023242"/>
    </source>
</evidence>
<name>A0A835UDV6_VANPL</name>
<feature type="compositionally biased region" description="Basic and acidic residues" evidence="6">
    <location>
        <begin position="192"/>
        <end position="201"/>
    </location>
</feature>
<evidence type="ECO:0000256" key="6">
    <source>
        <dbReference type="SAM" id="MobiDB-lite"/>
    </source>
</evidence>
<keyword evidence="10" id="KW-1185">Reference proteome</keyword>
<dbReference type="GO" id="GO:0003677">
    <property type="term" value="F:DNA binding"/>
    <property type="evidence" value="ECO:0007669"/>
    <property type="project" value="UniProtKB-KW"/>
</dbReference>
<evidence type="ECO:0000256" key="4">
    <source>
        <dbReference type="ARBA" id="ARBA00023163"/>
    </source>
</evidence>
<evidence type="ECO:0000313" key="11">
    <source>
        <dbReference type="Proteomes" id="UP000639772"/>
    </source>
</evidence>
<keyword evidence="5" id="KW-0539">Nucleus</keyword>
<organism evidence="8 10">
    <name type="scientific">Vanilla planifolia</name>
    <name type="common">Vanilla</name>
    <dbReference type="NCBI Taxonomy" id="51239"/>
    <lineage>
        <taxon>Eukaryota</taxon>
        <taxon>Viridiplantae</taxon>
        <taxon>Streptophyta</taxon>
        <taxon>Embryophyta</taxon>
        <taxon>Tracheophyta</taxon>
        <taxon>Spermatophyta</taxon>
        <taxon>Magnoliopsida</taxon>
        <taxon>Liliopsida</taxon>
        <taxon>Asparagales</taxon>
        <taxon>Orchidaceae</taxon>
        <taxon>Vanilloideae</taxon>
        <taxon>Vanilleae</taxon>
        <taxon>Vanilla</taxon>
    </lineage>
</organism>
<accession>A0A835UDV6</accession>
<evidence type="ECO:0000313" key="8">
    <source>
        <dbReference type="EMBL" id="KAG0458002.1"/>
    </source>
</evidence>
<comment type="caution">
    <text evidence="8">The sequence shown here is derived from an EMBL/GenBank/DDBJ whole genome shotgun (WGS) entry which is preliminary data.</text>
</comment>
<feature type="compositionally biased region" description="Basic and acidic residues" evidence="6">
    <location>
        <begin position="112"/>
        <end position="129"/>
    </location>
</feature>
<feature type="compositionally biased region" description="Basic and acidic residues" evidence="6">
    <location>
        <begin position="143"/>
        <end position="153"/>
    </location>
</feature>
<dbReference type="OrthoDB" id="1435582at2759"/>
<sequence length="275" mass="30613">MASSCGSEDGGVKQEVSSVELPAPSGWRKTFTPKKSGTPKRNEIVFITPSGEEIANRNQLEKYIKFHPGGPALHEFDWSTSGETPRRSVRIREKAKAVTLPEPQQKQQRARRSPDQRKDEEAKELHENEQVESFGAKNAADVTQKDKDDKVFDMNENVKNAESQLESNKTKETLPAKMEGIEIEGPEGINDASKKTNVESQHKKIANAIDEEPVEQDVASLEKVDHQTDIVSHDGRSNAVVSNENQQEHEPKAPYPSSCLADVQPLVYSEDVDQT</sequence>
<dbReference type="EMBL" id="JADCNL010000012">
    <property type="protein sequence ID" value="KAG0458002.1"/>
    <property type="molecule type" value="Genomic_DNA"/>
</dbReference>
<comment type="subcellular location">
    <subcellularLocation>
        <location evidence="1">Nucleus</location>
    </subcellularLocation>
</comment>
<feature type="domain" description="MBD" evidence="7">
    <location>
        <begin position="13"/>
        <end position="83"/>
    </location>
</feature>
<dbReference type="SUPFAM" id="SSF54171">
    <property type="entry name" value="DNA-binding domain"/>
    <property type="match status" value="1"/>
</dbReference>
<dbReference type="Proteomes" id="UP000639772">
    <property type="component" value="Chromosome 12"/>
</dbReference>
<evidence type="ECO:0000256" key="2">
    <source>
        <dbReference type="ARBA" id="ARBA00023015"/>
    </source>
</evidence>
<dbReference type="Proteomes" id="UP000636800">
    <property type="component" value="Chromosome 12"/>
</dbReference>
<keyword evidence="4" id="KW-0804">Transcription</keyword>
<dbReference type="EMBL" id="JADCNM010000012">
    <property type="protein sequence ID" value="KAG0459746.1"/>
    <property type="molecule type" value="Genomic_DNA"/>
</dbReference>
<proteinExistence type="predicted"/>
<evidence type="ECO:0000259" key="7">
    <source>
        <dbReference type="PROSITE" id="PS50982"/>
    </source>
</evidence>
<feature type="region of interest" description="Disordered" evidence="6">
    <location>
        <begin position="229"/>
        <end position="275"/>
    </location>
</feature>
<dbReference type="InterPro" id="IPR016177">
    <property type="entry name" value="DNA-bd_dom_sf"/>
</dbReference>
<dbReference type="AlphaFoldDB" id="A0A835UDV6"/>